<proteinExistence type="predicted"/>
<dbReference type="SUPFAM" id="SSF47473">
    <property type="entry name" value="EF-hand"/>
    <property type="match status" value="1"/>
</dbReference>
<reference evidence="3 4" key="1">
    <citation type="submission" date="2020-09" db="EMBL/GenBank/DDBJ databases">
        <title>Draft genome of Gelidibacter salicanalis PAMC21136.</title>
        <authorList>
            <person name="Park H."/>
        </authorList>
    </citation>
    <scope>NUCLEOTIDE SEQUENCE [LARGE SCALE GENOMIC DNA]</scope>
    <source>
        <strain evidence="3 4">PAMC21136</strain>
    </source>
</reference>
<evidence type="ECO:0000313" key="3">
    <source>
        <dbReference type="EMBL" id="MBJ7882976.1"/>
    </source>
</evidence>
<evidence type="ECO:0000313" key="4">
    <source>
        <dbReference type="Proteomes" id="UP000662373"/>
    </source>
</evidence>
<keyword evidence="4" id="KW-1185">Reference proteome</keyword>
<gene>
    <name evidence="3" type="ORF">JEM65_20270</name>
</gene>
<accession>A0A934NJ63</accession>
<dbReference type="Gene3D" id="1.10.238.10">
    <property type="entry name" value="EF-hand"/>
    <property type="match status" value="1"/>
</dbReference>
<name>A0A934NJ63_9FLAO</name>
<feature type="domain" description="EF-hand" evidence="2">
    <location>
        <begin position="58"/>
        <end position="93"/>
    </location>
</feature>
<comment type="caution">
    <text evidence="3">The sequence shown here is derived from an EMBL/GenBank/DDBJ whole genome shotgun (WGS) entry which is preliminary data.</text>
</comment>
<evidence type="ECO:0000256" key="1">
    <source>
        <dbReference type="SAM" id="SignalP"/>
    </source>
</evidence>
<dbReference type="InterPro" id="IPR002048">
    <property type="entry name" value="EF_hand_dom"/>
</dbReference>
<dbReference type="PROSITE" id="PS00018">
    <property type="entry name" value="EF_HAND_1"/>
    <property type="match status" value="1"/>
</dbReference>
<dbReference type="InterPro" id="IPR018247">
    <property type="entry name" value="EF_Hand_1_Ca_BS"/>
</dbReference>
<dbReference type="EMBL" id="JAEHJZ010000064">
    <property type="protein sequence ID" value="MBJ7882976.1"/>
    <property type="molecule type" value="Genomic_DNA"/>
</dbReference>
<dbReference type="RefSeq" id="WP_199603453.1">
    <property type="nucleotide sequence ID" value="NZ_JAEHJZ010000064.1"/>
</dbReference>
<keyword evidence="1" id="KW-0732">Signal</keyword>
<dbReference type="Proteomes" id="UP000662373">
    <property type="component" value="Unassembled WGS sequence"/>
</dbReference>
<dbReference type="GO" id="GO:0005509">
    <property type="term" value="F:calcium ion binding"/>
    <property type="evidence" value="ECO:0007669"/>
    <property type="project" value="InterPro"/>
</dbReference>
<feature type="chain" id="PRO_5038126448" evidence="1">
    <location>
        <begin position="26"/>
        <end position="95"/>
    </location>
</feature>
<sequence>MNSKKIKTGIVMGMITFLFAFSANAQSSKKERGAKPSTFSELLEKLDANEDGKISKDEVKGRLKDNFDKIDTDEDGFISETEYKNAPKPERTKRD</sequence>
<dbReference type="Pfam" id="PF13202">
    <property type="entry name" value="EF-hand_5"/>
    <property type="match status" value="2"/>
</dbReference>
<organism evidence="3 4">
    <name type="scientific">Gelidibacter salicanalis</name>
    <dbReference type="NCBI Taxonomy" id="291193"/>
    <lineage>
        <taxon>Bacteria</taxon>
        <taxon>Pseudomonadati</taxon>
        <taxon>Bacteroidota</taxon>
        <taxon>Flavobacteriia</taxon>
        <taxon>Flavobacteriales</taxon>
        <taxon>Flavobacteriaceae</taxon>
        <taxon>Gelidibacter</taxon>
    </lineage>
</organism>
<feature type="signal peptide" evidence="1">
    <location>
        <begin position="1"/>
        <end position="25"/>
    </location>
</feature>
<evidence type="ECO:0000259" key="2">
    <source>
        <dbReference type="PROSITE" id="PS50222"/>
    </source>
</evidence>
<dbReference type="AlphaFoldDB" id="A0A934NJ63"/>
<protein>
    <submittedName>
        <fullName evidence="3">EF-hand domain-containing protein</fullName>
    </submittedName>
</protein>
<dbReference type="PROSITE" id="PS50222">
    <property type="entry name" value="EF_HAND_2"/>
    <property type="match status" value="1"/>
</dbReference>
<dbReference type="InterPro" id="IPR011992">
    <property type="entry name" value="EF-hand-dom_pair"/>
</dbReference>